<gene>
    <name evidence="1" type="ORF">CNMCM8927_000548</name>
</gene>
<comment type="caution">
    <text evidence="1">The sequence shown here is derived from an EMBL/GenBank/DDBJ whole genome shotgun (WGS) entry which is preliminary data.</text>
</comment>
<dbReference type="EMBL" id="JAAAPU010000112">
    <property type="protein sequence ID" value="KAF4202228.1"/>
    <property type="molecule type" value="Genomic_DNA"/>
</dbReference>
<reference evidence="1" key="1">
    <citation type="journal article" date="2020" name="bioRxiv">
        <title>Genomic and phenotypic heterogeneity of clinical isolates of the human pathogens Aspergillus fumigatus, Aspergillus lentulus and Aspergillus fumigatiaffinis.</title>
        <authorList>
            <person name="dos Santos R.A.C."/>
            <person name="Steenwyk J.L."/>
            <person name="Rivero-Menendez O."/>
            <person name="Mead M.E."/>
            <person name="Silva L.P."/>
            <person name="Bastos R.W."/>
            <person name="Alastruey-Izquierdo A."/>
            <person name="Goldman G.H."/>
            <person name="Rokas A."/>
        </authorList>
    </citation>
    <scope>NUCLEOTIDE SEQUENCE</scope>
    <source>
        <strain evidence="1">CNM-CM8927</strain>
    </source>
</reference>
<sequence length="216" mass="23454">MIYPSELSKLGKLQPLLGPTRPQAFPKSSDTQRAIRHVIHLPVHLDTRPLFRLRPDRQPDRVITLVIENTRRNREHHLIADVRIVPTILVPIDEQLCAVSLGRIRWGREHEGDGDVQTSRDIEGDDGAEEADGCAGEAQCRGGCSRVLGRPGAVVEAGEVPAHAFCEEAVLVEDAADGIEVRFPACGAGEAPAGEFRRGGRGVVGEEAGREDAAWV</sequence>
<evidence type="ECO:0000313" key="1">
    <source>
        <dbReference type="EMBL" id="KAF4202228.1"/>
    </source>
</evidence>
<name>A0AAN6BLR9_ASPLE</name>
<organism evidence="1 2">
    <name type="scientific">Aspergillus lentulus</name>
    <dbReference type="NCBI Taxonomy" id="293939"/>
    <lineage>
        <taxon>Eukaryota</taxon>
        <taxon>Fungi</taxon>
        <taxon>Dikarya</taxon>
        <taxon>Ascomycota</taxon>
        <taxon>Pezizomycotina</taxon>
        <taxon>Eurotiomycetes</taxon>
        <taxon>Eurotiomycetidae</taxon>
        <taxon>Eurotiales</taxon>
        <taxon>Aspergillaceae</taxon>
        <taxon>Aspergillus</taxon>
        <taxon>Aspergillus subgen. Fumigati</taxon>
    </lineage>
</organism>
<protein>
    <submittedName>
        <fullName evidence="1">Uncharacterized protein</fullName>
    </submittedName>
</protein>
<evidence type="ECO:0000313" key="2">
    <source>
        <dbReference type="Proteomes" id="UP000649114"/>
    </source>
</evidence>
<proteinExistence type="predicted"/>
<reference evidence="1" key="2">
    <citation type="submission" date="2020-04" db="EMBL/GenBank/DDBJ databases">
        <authorList>
            <person name="Santos R.A.C."/>
            <person name="Steenwyk J.L."/>
            <person name="Rivero-Menendez O."/>
            <person name="Mead M.E."/>
            <person name="Silva L.P."/>
            <person name="Bastos R.W."/>
            <person name="Alastruey-Izquierdo A."/>
            <person name="Goldman G.H."/>
            <person name="Rokas A."/>
        </authorList>
    </citation>
    <scope>NUCLEOTIDE SEQUENCE</scope>
    <source>
        <strain evidence="1">CNM-CM8927</strain>
    </source>
</reference>
<dbReference type="Proteomes" id="UP000649114">
    <property type="component" value="Unassembled WGS sequence"/>
</dbReference>
<accession>A0AAN6BLR9</accession>
<dbReference type="AlphaFoldDB" id="A0AAN6BLR9"/>